<dbReference type="Gene3D" id="2.130.10.10">
    <property type="entry name" value="YVTN repeat-like/Quinoprotein amine dehydrogenase"/>
    <property type="match status" value="2"/>
</dbReference>
<dbReference type="RefSeq" id="WP_011140864.1">
    <property type="nucleotide sequence ID" value="NC_005125.1"/>
</dbReference>
<dbReference type="Pfam" id="PF10282">
    <property type="entry name" value="Lactonase"/>
    <property type="match status" value="1"/>
</dbReference>
<reference evidence="2 3" key="1">
    <citation type="journal article" date="2003" name="DNA Res.">
        <title>Complete genome structure of Gloeobacter violaceus PCC 7421, a cyanobacterium that lacks thylakoids.</title>
        <authorList>
            <person name="Nakamura Y."/>
            <person name="Kaneko T."/>
            <person name="Sato S."/>
            <person name="Mimuro M."/>
            <person name="Miyashita H."/>
            <person name="Tsuchiya T."/>
            <person name="Sasamoto S."/>
            <person name="Watanabe A."/>
            <person name="Kawashima K."/>
            <person name="Kishida Y."/>
            <person name="Kiyokawa C."/>
            <person name="Kohara M."/>
            <person name="Matsumoto M."/>
            <person name="Matsuno A."/>
            <person name="Nakazaki N."/>
            <person name="Shimpo S."/>
            <person name="Takeuchi C."/>
            <person name="Yamada M."/>
            <person name="Tabata S."/>
        </authorList>
    </citation>
    <scope>NUCLEOTIDE SEQUENCE [LARGE SCALE GENOMIC DNA]</scope>
    <source>
        <strain evidence="3">ATCC 29082 / PCC 7421</strain>
    </source>
</reference>
<dbReference type="InterPro" id="IPR051200">
    <property type="entry name" value="Host-pathogen_enzymatic-act"/>
</dbReference>
<proteinExistence type="predicted"/>
<evidence type="ECO:0000256" key="1">
    <source>
        <dbReference type="SAM" id="SignalP"/>
    </source>
</evidence>
<dbReference type="SUPFAM" id="SSF50974">
    <property type="entry name" value="Nitrous oxide reductase, N-terminal domain"/>
    <property type="match status" value="1"/>
</dbReference>
<dbReference type="NCBIfam" id="TIGR02276">
    <property type="entry name" value="beta_rpt_yvtn"/>
    <property type="match status" value="1"/>
</dbReference>
<dbReference type="InterPro" id="IPR011964">
    <property type="entry name" value="YVTN_b-propeller_repeat"/>
</dbReference>
<dbReference type="PATRIC" id="fig|251221.4.peg.879"/>
<dbReference type="InterPro" id="IPR015943">
    <property type="entry name" value="WD40/YVTN_repeat-like_dom_sf"/>
</dbReference>
<dbReference type="PANTHER" id="PTHR47197">
    <property type="entry name" value="PROTEIN NIRF"/>
    <property type="match status" value="1"/>
</dbReference>
<dbReference type="AlphaFoldDB" id="Q7NMA4"/>
<dbReference type="eggNOG" id="COG3391">
    <property type="taxonomic scope" value="Bacteria"/>
</dbReference>
<dbReference type="PANTHER" id="PTHR47197:SF3">
    <property type="entry name" value="DIHYDRO-HEME D1 DEHYDROGENASE"/>
    <property type="match status" value="1"/>
</dbReference>
<dbReference type="HOGENOM" id="CLU_009318_3_1_3"/>
<sequence length="489" mass="51388">MARRAITCALLLAVLATPALAGQVPGPASAPDVPIGPRDRLYSADQTSNTVSVYEPGSQRLLGVIRLGDTVPQNLSPLYRGQLLVHGLALSPDRRTLAVVSIGSNSVSFIDTGTHRVRHTAYLGRAPHEAFFTPDGGELWVTVRGEDYVAVLDARTYREKRRIVVADGPGMAVFRPDGRYAFVCSSFTPELAAIDPRTYQTVAIVRQLSPFCPNLAATPDGRQVWLTLKDTGKTQILSAEPPFSTLAVLDTGPITNHVNFVRNARGQFAYVTVGGENTVKVFTTDDTPRPVATIPVGALPHGLWPSADGTRLYVGLEHANAIAVVDTLANRVTATIPGGQSPQAIVYAPGAAGDPGEGAALETLTPVPGVLLALGPPGSSARRPATTVAVNPQGLLDHLQAAVSGLEPGRTYRLALAERPSEPFGRLQPLALFKTNPAGAAIVAALGPLKTLLGEGDDPLPRRYLVIVPSEGGEAAKPVQVQLPPPGLP</sequence>
<dbReference type="KEGG" id="gvi:gll0862"/>
<accession>Q7NMA4</accession>
<keyword evidence="1" id="KW-0732">Signal</keyword>
<evidence type="ECO:0000313" key="3">
    <source>
        <dbReference type="Proteomes" id="UP000000557"/>
    </source>
</evidence>
<dbReference type="EnsemblBacteria" id="BAC88803">
    <property type="protein sequence ID" value="BAC88803"/>
    <property type="gene ID" value="BAC88803"/>
</dbReference>
<organism evidence="2 3">
    <name type="scientific">Gloeobacter violaceus (strain ATCC 29082 / PCC 7421)</name>
    <dbReference type="NCBI Taxonomy" id="251221"/>
    <lineage>
        <taxon>Bacteria</taxon>
        <taxon>Bacillati</taxon>
        <taxon>Cyanobacteriota</taxon>
        <taxon>Cyanophyceae</taxon>
        <taxon>Gloeobacterales</taxon>
        <taxon>Gloeobacteraceae</taxon>
        <taxon>Gloeobacter</taxon>
    </lineage>
</organism>
<dbReference type="Proteomes" id="UP000000557">
    <property type="component" value="Chromosome"/>
</dbReference>
<keyword evidence="3" id="KW-1185">Reference proteome</keyword>
<evidence type="ECO:0000313" key="2">
    <source>
        <dbReference type="EMBL" id="BAC88803.1"/>
    </source>
</evidence>
<dbReference type="STRING" id="251221.gene:10758340"/>
<gene>
    <name evidence="2" type="ordered locus">gll0862</name>
</gene>
<dbReference type="InParanoid" id="Q7NMA4"/>
<dbReference type="InterPro" id="IPR011045">
    <property type="entry name" value="N2O_reductase_N"/>
</dbReference>
<dbReference type="OrthoDB" id="500003at2"/>
<name>Q7NMA4_GLOVI</name>
<reference evidence="2 3" key="2">
    <citation type="journal article" date="2003" name="DNA Res.">
        <title>Complete genome structure of Gloeobacter violaceus PCC 7421, a cyanobacterium that lacks thylakoids (supplement).</title>
        <authorList>
            <person name="Nakamura Y."/>
            <person name="Kaneko T."/>
            <person name="Sato S."/>
            <person name="Mimuro M."/>
            <person name="Miyashita H."/>
            <person name="Tsuchiya T."/>
            <person name="Sasamoto S."/>
            <person name="Watanabe A."/>
            <person name="Kawashima K."/>
            <person name="Kishida Y."/>
            <person name="Kiyokawa C."/>
            <person name="Kohara M."/>
            <person name="Matsumoto M."/>
            <person name="Matsuno A."/>
            <person name="Nakazaki N."/>
            <person name="Shimpo S."/>
            <person name="Takeuchi C."/>
            <person name="Yamada M."/>
            <person name="Tabata S."/>
        </authorList>
    </citation>
    <scope>NUCLEOTIDE SEQUENCE [LARGE SCALE GENOMIC DNA]</scope>
    <source>
        <strain evidence="3">ATCC 29082 / PCC 7421</strain>
    </source>
</reference>
<protein>
    <submittedName>
        <fullName evidence="2">Gll0862 protein</fullName>
    </submittedName>
</protein>
<feature type="signal peptide" evidence="1">
    <location>
        <begin position="1"/>
        <end position="21"/>
    </location>
</feature>
<dbReference type="InterPro" id="IPR019405">
    <property type="entry name" value="Lactonase_7-beta_prop"/>
</dbReference>
<dbReference type="EMBL" id="BA000045">
    <property type="protein sequence ID" value="BAC88803.1"/>
    <property type="molecule type" value="Genomic_DNA"/>
</dbReference>
<feature type="chain" id="PRO_5004291910" evidence="1">
    <location>
        <begin position="22"/>
        <end position="489"/>
    </location>
</feature>